<evidence type="ECO:0000256" key="6">
    <source>
        <dbReference type="ARBA" id="ARBA00022807"/>
    </source>
</evidence>
<dbReference type="Pfam" id="PF00877">
    <property type="entry name" value="NLPC_P60"/>
    <property type="match status" value="1"/>
</dbReference>
<keyword evidence="6" id="KW-0788">Thiol protease</keyword>
<dbReference type="PANTHER" id="PTHR47053:SF1">
    <property type="entry name" value="MUREIN DD-ENDOPEPTIDASE MEPH-RELATED"/>
    <property type="match status" value="1"/>
</dbReference>
<evidence type="ECO:0000256" key="2">
    <source>
        <dbReference type="ARBA" id="ARBA00022670"/>
    </source>
</evidence>
<dbReference type="Pfam" id="PF01476">
    <property type="entry name" value="LysM"/>
    <property type="match status" value="3"/>
</dbReference>
<dbReference type="EMBL" id="PISE01000043">
    <property type="protein sequence ID" value="PKG22379.1"/>
    <property type="molecule type" value="Genomic_DNA"/>
</dbReference>
<evidence type="ECO:0000259" key="9">
    <source>
        <dbReference type="PROSITE" id="PS51782"/>
    </source>
</evidence>
<evidence type="ECO:0000313" key="12">
    <source>
        <dbReference type="Proteomes" id="UP000233375"/>
    </source>
</evidence>
<keyword evidence="12" id="KW-1185">Reference proteome</keyword>
<feature type="signal peptide" evidence="8">
    <location>
        <begin position="1"/>
        <end position="25"/>
    </location>
</feature>
<keyword evidence="5" id="KW-0378">Hydrolase</keyword>
<dbReference type="CDD" id="cd00118">
    <property type="entry name" value="LysM"/>
    <property type="match status" value="3"/>
</dbReference>
<dbReference type="Proteomes" id="UP000233375">
    <property type="component" value="Unassembled WGS sequence"/>
</dbReference>
<dbReference type="PROSITE" id="PS51782">
    <property type="entry name" value="LYSM"/>
    <property type="match status" value="3"/>
</dbReference>
<dbReference type="OrthoDB" id="9813368at2"/>
<proteinExistence type="inferred from homology"/>
<dbReference type="SUPFAM" id="SSF54106">
    <property type="entry name" value="LysM domain"/>
    <property type="match status" value="3"/>
</dbReference>
<dbReference type="InterPro" id="IPR038765">
    <property type="entry name" value="Papain-like_cys_pep_sf"/>
</dbReference>
<name>A0A2N0YYP9_9BACI</name>
<dbReference type="PROSITE" id="PS51935">
    <property type="entry name" value="NLPC_P60"/>
    <property type="match status" value="1"/>
</dbReference>
<dbReference type="Gene3D" id="3.90.1720.10">
    <property type="entry name" value="endopeptidase domain like (from Nostoc punctiforme)"/>
    <property type="match status" value="1"/>
</dbReference>
<accession>A0A2N0YYP9</accession>
<evidence type="ECO:0000256" key="5">
    <source>
        <dbReference type="ARBA" id="ARBA00022801"/>
    </source>
</evidence>
<comment type="similarity">
    <text evidence="1">Belongs to the peptidase C40 family.</text>
</comment>
<dbReference type="InterPro" id="IPR051202">
    <property type="entry name" value="Peptidase_C40"/>
</dbReference>
<evidence type="ECO:0000256" key="1">
    <source>
        <dbReference type="ARBA" id="ARBA00007074"/>
    </source>
</evidence>
<feature type="domain" description="NlpC/P60" evidence="10">
    <location>
        <begin position="208"/>
        <end position="326"/>
    </location>
</feature>
<keyword evidence="3 8" id="KW-0732">Signal</keyword>
<dbReference type="GO" id="GO:0008234">
    <property type="term" value="F:cysteine-type peptidase activity"/>
    <property type="evidence" value="ECO:0007669"/>
    <property type="project" value="UniProtKB-KW"/>
</dbReference>
<evidence type="ECO:0000256" key="3">
    <source>
        <dbReference type="ARBA" id="ARBA00022729"/>
    </source>
</evidence>
<evidence type="ECO:0000259" key="10">
    <source>
        <dbReference type="PROSITE" id="PS51935"/>
    </source>
</evidence>
<feature type="chain" id="PRO_5014715808" evidence="8">
    <location>
        <begin position="26"/>
        <end position="326"/>
    </location>
</feature>
<dbReference type="PANTHER" id="PTHR47053">
    <property type="entry name" value="MUREIN DD-ENDOPEPTIDASE MEPH-RELATED"/>
    <property type="match status" value="1"/>
</dbReference>
<sequence length="326" mass="34455">MKKQLLTIATATGLLFTAFQGNASAHEKNYKVKSGDSLSKISKTYNLTVAKIKEYNGLTTDFIKVGQNLSLLPIHTHYTVRSGDSLSKIAKAKNTTVAKLKEINNLKSDAIKIGQSLMIPSTKTTSSTGNTTSSASSNTANTHYTVQSGDSLSKIAKAKNTTVAKLKEINNLKSDVIKIGQSLIIPSTKTTSSTGSISSSTGSTSSSTAKASAVVAEAKKYIGVPYVWGGSTPSGFDCSGYVNYVFNKVGISIPRTVATIWNATKTVSSPKVGDFVFYETGTGPSHLGIYIGNNQFIHSGSSTGVTITSMSNSYWSSRYLGAKTAF</sequence>
<dbReference type="InterPro" id="IPR036779">
    <property type="entry name" value="LysM_dom_sf"/>
</dbReference>
<evidence type="ECO:0000256" key="7">
    <source>
        <dbReference type="SAM" id="MobiDB-lite"/>
    </source>
</evidence>
<dbReference type="SUPFAM" id="SSF54001">
    <property type="entry name" value="Cysteine proteinases"/>
    <property type="match status" value="1"/>
</dbReference>
<protein>
    <submittedName>
        <fullName evidence="11">Peptidoglycan endopeptidase</fullName>
    </submittedName>
</protein>
<dbReference type="RefSeq" id="WP_101178436.1">
    <property type="nucleotide sequence ID" value="NZ_PISE01000043.1"/>
</dbReference>
<feature type="region of interest" description="Disordered" evidence="7">
    <location>
        <begin position="122"/>
        <end position="142"/>
    </location>
</feature>
<dbReference type="GO" id="GO:0006508">
    <property type="term" value="P:proteolysis"/>
    <property type="evidence" value="ECO:0007669"/>
    <property type="project" value="UniProtKB-KW"/>
</dbReference>
<keyword evidence="4" id="KW-0677">Repeat</keyword>
<feature type="domain" description="LysM" evidence="9">
    <location>
        <begin position="76"/>
        <end position="119"/>
    </location>
</feature>
<dbReference type="InterPro" id="IPR000064">
    <property type="entry name" value="NLP_P60_dom"/>
</dbReference>
<feature type="domain" description="LysM" evidence="9">
    <location>
        <begin position="28"/>
        <end position="71"/>
    </location>
</feature>
<evidence type="ECO:0000313" key="11">
    <source>
        <dbReference type="EMBL" id="PKG22379.1"/>
    </source>
</evidence>
<keyword evidence="2" id="KW-0645">Protease</keyword>
<dbReference type="AlphaFoldDB" id="A0A2N0YYP9"/>
<dbReference type="InterPro" id="IPR018392">
    <property type="entry name" value="LysM"/>
</dbReference>
<dbReference type="SMART" id="SM00257">
    <property type="entry name" value="LysM"/>
    <property type="match status" value="3"/>
</dbReference>
<reference evidence="11 12" key="1">
    <citation type="journal article" date="2003" name="Int. J. Syst. Evol. Microbiol.">
        <title>Bacillus nealsonii sp. nov., isolated from a spacecraft-assembly facility, whose spores are gamma-radiation resistant.</title>
        <authorList>
            <person name="Venkateswaran K."/>
            <person name="Kempf M."/>
            <person name="Chen F."/>
            <person name="Satomi M."/>
            <person name="Nicholson W."/>
            <person name="Kern R."/>
        </authorList>
    </citation>
    <scope>NUCLEOTIDE SEQUENCE [LARGE SCALE GENOMIC DNA]</scope>
    <source>
        <strain evidence="11 12">FO-92</strain>
    </source>
</reference>
<gene>
    <name evidence="11" type="ORF">CWS01_17340</name>
</gene>
<comment type="caution">
    <text evidence="11">The sequence shown here is derived from an EMBL/GenBank/DDBJ whole genome shotgun (WGS) entry which is preliminary data.</text>
</comment>
<evidence type="ECO:0000256" key="4">
    <source>
        <dbReference type="ARBA" id="ARBA00022737"/>
    </source>
</evidence>
<feature type="domain" description="LysM" evidence="9">
    <location>
        <begin position="142"/>
        <end position="185"/>
    </location>
</feature>
<organism evidence="11 12">
    <name type="scientific">Niallia nealsonii</name>
    <dbReference type="NCBI Taxonomy" id="115979"/>
    <lineage>
        <taxon>Bacteria</taxon>
        <taxon>Bacillati</taxon>
        <taxon>Bacillota</taxon>
        <taxon>Bacilli</taxon>
        <taxon>Bacillales</taxon>
        <taxon>Bacillaceae</taxon>
        <taxon>Niallia</taxon>
    </lineage>
</organism>
<dbReference type="Gene3D" id="3.10.350.10">
    <property type="entry name" value="LysM domain"/>
    <property type="match status" value="3"/>
</dbReference>
<evidence type="ECO:0000256" key="8">
    <source>
        <dbReference type="SAM" id="SignalP"/>
    </source>
</evidence>